<evidence type="ECO:0000313" key="3">
    <source>
        <dbReference type="EMBL" id="RKR86564.1"/>
    </source>
</evidence>
<dbReference type="OrthoDB" id="7185741at2"/>
<dbReference type="PANTHER" id="PTHR43798">
    <property type="entry name" value="MONOACYLGLYCEROL LIPASE"/>
    <property type="match status" value="1"/>
</dbReference>
<protein>
    <submittedName>
        <fullName evidence="3">Pimeloyl-ACP methyl ester carboxylesterase</fullName>
    </submittedName>
</protein>
<dbReference type="GO" id="GO:0016020">
    <property type="term" value="C:membrane"/>
    <property type="evidence" value="ECO:0007669"/>
    <property type="project" value="TreeGrafter"/>
</dbReference>
<reference evidence="3 4" key="1">
    <citation type="submission" date="2018-10" db="EMBL/GenBank/DDBJ databases">
        <title>Sequencing the genomes of 1000 actinobacteria strains.</title>
        <authorList>
            <person name="Klenk H.-P."/>
        </authorList>
    </citation>
    <scope>NUCLEOTIDE SEQUENCE [LARGE SCALE GENOMIC DNA]</scope>
    <source>
        <strain evidence="3 4">DSM 45175</strain>
    </source>
</reference>
<dbReference type="RefSeq" id="WP_121154665.1">
    <property type="nucleotide sequence ID" value="NZ_RBKT01000001.1"/>
</dbReference>
<dbReference type="InterPro" id="IPR000073">
    <property type="entry name" value="AB_hydrolase_1"/>
</dbReference>
<dbReference type="PANTHER" id="PTHR43798:SF33">
    <property type="entry name" value="HYDROLASE, PUTATIVE (AFU_ORTHOLOGUE AFUA_2G14860)-RELATED"/>
    <property type="match status" value="1"/>
</dbReference>
<dbReference type="InterPro" id="IPR050266">
    <property type="entry name" value="AB_hydrolase_sf"/>
</dbReference>
<dbReference type="AlphaFoldDB" id="A0A495JDW7"/>
<comment type="caution">
    <text evidence="3">The sequence shown here is derived from an EMBL/GenBank/DDBJ whole genome shotgun (WGS) entry which is preliminary data.</text>
</comment>
<dbReference type="Gene3D" id="3.40.50.1820">
    <property type="entry name" value="alpha/beta hydrolase"/>
    <property type="match status" value="1"/>
</dbReference>
<keyword evidence="1" id="KW-0472">Membrane</keyword>
<sequence length="326" mass="35895">MRWSIAVPAALLSAGVVYEAGSRCRDRALPWRGRLVDVGGYRLRRYDVGVGAPAVVIIPGAGDCADSWLPVRQSLAPFTRVVSYDRPGLGGSEEGPPPTVDRDLTDLRRLLHDAAIRPPYVLVGHSLGGLTGCLYAQLHPAEVAGLVLVDSIPETVARDRGVLAVFVASGIMTSLFTILAPVGLTRLMLAWRKMPLYPEQTEFRTRVDATDYRRWIAAVCRGFARAAALRELRSGLRSAREAERFTFGVQEPRFGDLPLAVLTSRAYGSRWVAMNSELVTRARSSVHRLINDRSHNIHMRHPDLVVDAIQEIIARARLRATYAGRA</sequence>
<name>A0A495JDW7_9ACTN</name>
<keyword evidence="4" id="KW-1185">Reference proteome</keyword>
<dbReference type="Pfam" id="PF12697">
    <property type="entry name" value="Abhydrolase_6"/>
    <property type="match status" value="1"/>
</dbReference>
<dbReference type="PRINTS" id="PR00111">
    <property type="entry name" value="ABHYDROLASE"/>
</dbReference>
<feature type="transmembrane region" description="Helical" evidence="1">
    <location>
        <begin position="161"/>
        <end position="184"/>
    </location>
</feature>
<keyword evidence="1" id="KW-1133">Transmembrane helix</keyword>
<accession>A0A495JDW7</accession>
<dbReference type="SUPFAM" id="SSF53474">
    <property type="entry name" value="alpha/beta-Hydrolases"/>
    <property type="match status" value="1"/>
</dbReference>
<evidence type="ECO:0000313" key="4">
    <source>
        <dbReference type="Proteomes" id="UP000277671"/>
    </source>
</evidence>
<dbReference type="EMBL" id="RBKT01000001">
    <property type="protein sequence ID" value="RKR86564.1"/>
    <property type="molecule type" value="Genomic_DNA"/>
</dbReference>
<keyword evidence="1" id="KW-0812">Transmembrane</keyword>
<evidence type="ECO:0000259" key="2">
    <source>
        <dbReference type="Pfam" id="PF12697"/>
    </source>
</evidence>
<organism evidence="3 4">
    <name type="scientific">Micromonospora pisi</name>
    <dbReference type="NCBI Taxonomy" id="589240"/>
    <lineage>
        <taxon>Bacteria</taxon>
        <taxon>Bacillati</taxon>
        <taxon>Actinomycetota</taxon>
        <taxon>Actinomycetes</taxon>
        <taxon>Micromonosporales</taxon>
        <taxon>Micromonosporaceae</taxon>
        <taxon>Micromonospora</taxon>
    </lineage>
</organism>
<evidence type="ECO:0000256" key="1">
    <source>
        <dbReference type="SAM" id="Phobius"/>
    </source>
</evidence>
<gene>
    <name evidence="3" type="ORF">BDK92_0796</name>
</gene>
<dbReference type="InterPro" id="IPR029058">
    <property type="entry name" value="AB_hydrolase_fold"/>
</dbReference>
<dbReference type="Proteomes" id="UP000277671">
    <property type="component" value="Unassembled WGS sequence"/>
</dbReference>
<proteinExistence type="predicted"/>
<dbReference type="GO" id="GO:0003824">
    <property type="term" value="F:catalytic activity"/>
    <property type="evidence" value="ECO:0007669"/>
    <property type="project" value="UniProtKB-ARBA"/>
</dbReference>
<feature type="domain" description="AB hydrolase-1" evidence="2">
    <location>
        <begin position="55"/>
        <end position="308"/>
    </location>
</feature>